<proteinExistence type="predicted"/>
<sequence length="272" mass="30985">MAYVQQFLADSHCSIVENSNANDATITRQETGSISKDHSDEEIKESPTVPYVAKGLKKKHSSKRDKQRRLTQSIPHAPHVFNDFERIGLKAPVNYSELPVVLEKLKTTLKYYEDQTLLPLNFSIPLNDWSYATSESELTVDTDSYLFSVLSLSGVDDFPSSQPNVTTINRNFSQCSLPLKDNCEIINEENQNSPFDNITLKSTIRRKYVRENVKLKKTLSLINFGRKKRSNNTTDRRWSSLESLSSRSNKHKSSTNDEGFHRCPGTPSAFRM</sequence>
<dbReference type="Proteomes" id="UP000887565">
    <property type="component" value="Unplaced"/>
</dbReference>
<evidence type="ECO:0000313" key="2">
    <source>
        <dbReference type="Proteomes" id="UP000887565"/>
    </source>
</evidence>
<name>A0A915KSN7_ROMCU</name>
<feature type="region of interest" description="Disordered" evidence="1">
    <location>
        <begin position="229"/>
        <end position="272"/>
    </location>
</feature>
<evidence type="ECO:0000313" key="3">
    <source>
        <dbReference type="WBParaSite" id="nRc.2.0.1.t40653-RA"/>
    </source>
</evidence>
<accession>A0A915KSN7</accession>
<keyword evidence="2" id="KW-1185">Reference proteome</keyword>
<organism evidence="2 3">
    <name type="scientific">Romanomermis culicivorax</name>
    <name type="common">Nematode worm</name>
    <dbReference type="NCBI Taxonomy" id="13658"/>
    <lineage>
        <taxon>Eukaryota</taxon>
        <taxon>Metazoa</taxon>
        <taxon>Ecdysozoa</taxon>
        <taxon>Nematoda</taxon>
        <taxon>Enoplea</taxon>
        <taxon>Dorylaimia</taxon>
        <taxon>Mermithida</taxon>
        <taxon>Mermithoidea</taxon>
        <taxon>Mermithidae</taxon>
        <taxon>Romanomermis</taxon>
    </lineage>
</organism>
<dbReference type="WBParaSite" id="nRc.2.0.1.t40653-RA">
    <property type="protein sequence ID" value="nRc.2.0.1.t40653-RA"/>
    <property type="gene ID" value="nRc.2.0.1.g40653"/>
</dbReference>
<protein>
    <submittedName>
        <fullName evidence="3">Uncharacterized protein</fullName>
    </submittedName>
</protein>
<dbReference type="AlphaFoldDB" id="A0A915KSN7"/>
<evidence type="ECO:0000256" key="1">
    <source>
        <dbReference type="SAM" id="MobiDB-lite"/>
    </source>
</evidence>
<reference evidence="3" key="1">
    <citation type="submission" date="2022-11" db="UniProtKB">
        <authorList>
            <consortium name="WormBaseParasite"/>
        </authorList>
    </citation>
    <scope>IDENTIFICATION</scope>
</reference>